<evidence type="ECO:0000313" key="1">
    <source>
        <dbReference type="EMBL" id="MBD8028043.1"/>
    </source>
</evidence>
<protein>
    <submittedName>
        <fullName evidence="1">VanW family protein</fullName>
    </submittedName>
</protein>
<sequence>MKKQNVCLIIVFTIFLSFYISPNVSKAGEFDLFQDELTDGKTISVIDPETKIVVKKFTPDIYQLITNIESYRNEIENWVHEFANGTNNHIGYNKPMLLDRIDEKGRVIKGRPLITVNEKELVDKIIDLSFTGGLVEIPIIFTESDYSENDVPHFNEVVLATYTTYFKSYHSGRSKNIELSAMAINNVILGNGDIFSFNSVVGPRDVASGYQMAPEIIKGKMVMGIGGGICQTSSTLFNAVDQLELKILERHHHSKEVGYVPKGRDATVSFGGLDFQFQNTTGVPFIIKSYYQQGAITIQIKTSKEYEHILKHEFS</sequence>
<dbReference type="EMBL" id="JACSQA010000029">
    <property type="protein sequence ID" value="MBD8028043.1"/>
    <property type="molecule type" value="Genomic_DNA"/>
</dbReference>
<dbReference type="InterPro" id="IPR007391">
    <property type="entry name" value="Vancomycin_resist_VanW"/>
</dbReference>
<dbReference type="Pfam" id="PF04294">
    <property type="entry name" value="VanW"/>
    <property type="match status" value="1"/>
</dbReference>
<dbReference type="PANTHER" id="PTHR35788:SF1">
    <property type="entry name" value="EXPORTED PROTEIN"/>
    <property type="match status" value="1"/>
</dbReference>
<dbReference type="PANTHER" id="PTHR35788">
    <property type="entry name" value="EXPORTED PROTEIN-RELATED"/>
    <property type="match status" value="1"/>
</dbReference>
<name>A0ABR8XFQ1_9BACL</name>
<gene>
    <name evidence="1" type="ORF">H9636_15440</name>
</gene>
<keyword evidence="2" id="KW-1185">Reference proteome</keyword>
<reference evidence="1 2" key="1">
    <citation type="submission" date="2020-08" db="EMBL/GenBank/DDBJ databases">
        <title>A Genomic Blueprint of the Chicken Gut Microbiome.</title>
        <authorList>
            <person name="Gilroy R."/>
            <person name="Ravi A."/>
            <person name="Getino M."/>
            <person name="Pursley I."/>
            <person name="Horton D.L."/>
            <person name="Alikhan N.-F."/>
            <person name="Baker D."/>
            <person name="Gharbi K."/>
            <person name="Hall N."/>
            <person name="Watson M."/>
            <person name="Adriaenssens E.M."/>
            <person name="Foster-Nyarko E."/>
            <person name="Jarju S."/>
            <person name="Secka A."/>
            <person name="Antonio M."/>
            <person name="Oren A."/>
            <person name="Chaudhuri R."/>
            <person name="La Ragione R.M."/>
            <person name="Hildebrand F."/>
            <person name="Pallen M.J."/>
        </authorList>
    </citation>
    <scope>NUCLEOTIDE SEQUENCE [LARGE SCALE GENOMIC DNA]</scope>
    <source>
        <strain evidence="1 2">Re31</strain>
    </source>
</reference>
<evidence type="ECO:0000313" key="2">
    <source>
        <dbReference type="Proteomes" id="UP000640930"/>
    </source>
</evidence>
<accession>A0ABR8XFQ1</accession>
<proteinExistence type="predicted"/>
<comment type="caution">
    <text evidence="1">The sequence shown here is derived from an EMBL/GenBank/DDBJ whole genome shotgun (WGS) entry which is preliminary data.</text>
</comment>
<dbReference type="InterPro" id="IPR052913">
    <property type="entry name" value="Glycopeptide_resist_protein"/>
</dbReference>
<dbReference type="Proteomes" id="UP000640930">
    <property type="component" value="Unassembled WGS sequence"/>
</dbReference>
<organism evidence="1 2">
    <name type="scientific">Ureibacillus galli</name>
    <dbReference type="NCBI Taxonomy" id="2762222"/>
    <lineage>
        <taxon>Bacteria</taxon>
        <taxon>Bacillati</taxon>
        <taxon>Bacillota</taxon>
        <taxon>Bacilli</taxon>
        <taxon>Bacillales</taxon>
        <taxon>Caryophanaceae</taxon>
        <taxon>Ureibacillus</taxon>
    </lineage>
</organism>